<dbReference type="Proteomes" id="UP001595855">
    <property type="component" value="Unassembled WGS sequence"/>
</dbReference>
<evidence type="ECO:0000313" key="2">
    <source>
        <dbReference type="EMBL" id="MFC5020399.1"/>
    </source>
</evidence>
<feature type="region of interest" description="Disordered" evidence="1">
    <location>
        <begin position="1"/>
        <end position="41"/>
    </location>
</feature>
<evidence type="ECO:0000256" key="1">
    <source>
        <dbReference type="SAM" id="MobiDB-lite"/>
    </source>
</evidence>
<sequence>MHEIPELFGGEFGESQATPPLLLAGIDDEDPAEQHLVRGID</sequence>
<dbReference type="EMBL" id="JBHSJO010000003">
    <property type="protein sequence ID" value="MFC5020399.1"/>
    <property type="molecule type" value="Genomic_DNA"/>
</dbReference>
<comment type="caution">
    <text evidence="2">The sequence shown here is derived from an EMBL/GenBank/DDBJ whole genome shotgun (WGS) entry which is preliminary data.</text>
</comment>
<proteinExistence type="predicted"/>
<feature type="compositionally biased region" description="Basic and acidic residues" evidence="1">
    <location>
        <begin position="32"/>
        <end position="41"/>
    </location>
</feature>
<keyword evidence="3" id="KW-1185">Reference proteome</keyword>
<dbReference type="RefSeq" id="WP_328661900.1">
    <property type="nucleotide sequence ID" value="NZ_BAAATN010000022.1"/>
</dbReference>
<evidence type="ECO:0000313" key="3">
    <source>
        <dbReference type="Proteomes" id="UP001595855"/>
    </source>
</evidence>
<reference evidence="3" key="1">
    <citation type="journal article" date="2019" name="Int. J. Syst. Evol. Microbiol.">
        <title>The Global Catalogue of Microorganisms (GCM) 10K type strain sequencing project: providing services to taxonomists for standard genome sequencing and annotation.</title>
        <authorList>
            <consortium name="The Broad Institute Genomics Platform"/>
            <consortium name="The Broad Institute Genome Sequencing Center for Infectious Disease"/>
            <person name="Wu L."/>
            <person name="Ma J."/>
        </authorList>
    </citation>
    <scope>NUCLEOTIDE SEQUENCE [LARGE SCALE GENOMIC DNA]</scope>
    <source>
        <strain evidence="3">CGMCC 4.1542</strain>
    </source>
</reference>
<accession>A0ABV9X7G7</accession>
<name>A0ABV9X7G7_9ACTN</name>
<gene>
    <name evidence="2" type="ORF">ACFPRC_36910</name>
</gene>
<organism evidence="2 3">
    <name type="scientific">Streptomyces lienomycini</name>
    <dbReference type="NCBI Taxonomy" id="284035"/>
    <lineage>
        <taxon>Bacteria</taxon>
        <taxon>Bacillati</taxon>
        <taxon>Actinomycetota</taxon>
        <taxon>Actinomycetes</taxon>
        <taxon>Kitasatosporales</taxon>
        <taxon>Streptomycetaceae</taxon>
        <taxon>Streptomyces</taxon>
    </lineage>
</organism>
<protein>
    <submittedName>
        <fullName evidence="2">Uncharacterized protein</fullName>
    </submittedName>
</protein>